<feature type="signal peptide" evidence="1">
    <location>
        <begin position="1"/>
        <end position="17"/>
    </location>
</feature>
<organism evidence="2 3">
    <name type="scientific">Epidermidibacterium keratini</name>
    <dbReference type="NCBI Taxonomy" id="1891644"/>
    <lineage>
        <taxon>Bacteria</taxon>
        <taxon>Bacillati</taxon>
        <taxon>Actinomycetota</taxon>
        <taxon>Actinomycetes</taxon>
        <taxon>Sporichthyales</taxon>
        <taxon>Sporichthyaceae</taxon>
        <taxon>Epidermidibacterium</taxon>
    </lineage>
</organism>
<reference evidence="2 3" key="1">
    <citation type="journal article" date="2018" name="Int. J. Syst. Evol. Microbiol.">
        <title>Epidermidibacterium keratini gen. nov., sp. nov., a member of the family Sporichthyaceae, isolated from keratin epidermis.</title>
        <authorList>
            <person name="Lee D.G."/>
            <person name="Trujillo M.E."/>
            <person name="Kang S."/>
            <person name="Nam J.J."/>
            <person name="Kim Y.J."/>
        </authorList>
    </citation>
    <scope>NUCLEOTIDE SEQUENCE [LARGE SCALE GENOMIC DNA]</scope>
    <source>
        <strain evidence="2 3">EPI-7</strain>
    </source>
</reference>
<dbReference type="EMBL" id="CP047156">
    <property type="protein sequence ID" value="QHB99878.1"/>
    <property type="molecule type" value="Genomic_DNA"/>
</dbReference>
<dbReference type="AlphaFoldDB" id="A0A7L4YM27"/>
<dbReference type="KEGG" id="eke:EK0264_05990"/>
<dbReference type="InParanoid" id="A0A7L4YM27"/>
<evidence type="ECO:0000313" key="3">
    <source>
        <dbReference type="Proteomes" id="UP000463857"/>
    </source>
</evidence>
<dbReference type="Proteomes" id="UP000463857">
    <property type="component" value="Chromosome"/>
</dbReference>
<evidence type="ECO:0000256" key="1">
    <source>
        <dbReference type="SAM" id="SignalP"/>
    </source>
</evidence>
<keyword evidence="1" id="KW-0732">Signal</keyword>
<sequence>MTLILVAAAGGRPNVIAAAMAAAASARGARVNLGAIQEPDVDPADFAETISALSGAFELVIVFFEPEVSQVQYVYSICEAAEDADLDLVLHLACSPSTEDAVHAVDELREIGIEPSGLVLDQAPTDDAKYKEARSFLAAAAGVPVVGALPAGAEAMQPEDFARAAVGWFDEDETYDD</sequence>
<gene>
    <name evidence="2" type="ORF">EK0264_05990</name>
</gene>
<keyword evidence="3" id="KW-1185">Reference proteome</keyword>
<accession>A0A7L4YM27</accession>
<name>A0A7L4YM27_9ACTN</name>
<evidence type="ECO:0000313" key="2">
    <source>
        <dbReference type="EMBL" id="QHB99878.1"/>
    </source>
</evidence>
<dbReference type="RefSeq" id="WP_159543888.1">
    <property type="nucleotide sequence ID" value="NZ_CP047156.1"/>
</dbReference>
<feature type="chain" id="PRO_5038743886" evidence="1">
    <location>
        <begin position="18"/>
        <end position="177"/>
    </location>
</feature>
<proteinExistence type="predicted"/>
<dbReference type="OrthoDB" id="5188053at2"/>
<protein>
    <submittedName>
        <fullName evidence="2">Uncharacterized protein</fullName>
    </submittedName>
</protein>